<organism evidence="2 3">
    <name type="scientific">Cannabis sativa</name>
    <name type="common">Hemp</name>
    <name type="synonym">Marijuana</name>
    <dbReference type="NCBI Taxonomy" id="3483"/>
    <lineage>
        <taxon>Eukaryota</taxon>
        <taxon>Viridiplantae</taxon>
        <taxon>Streptophyta</taxon>
        <taxon>Embryophyta</taxon>
        <taxon>Tracheophyta</taxon>
        <taxon>Spermatophyta</taxon>
        <taxon>Magnoliopsida</taxon>
        <taxon>eudicotyledons</taxon>
        <taxon>Gunneridae</taxon>
        <taxon>Pentapetalae</taxon>
        <taxon>rosids</taxon>
        <taxon>fabids</taxon>
        <taxon>Rosales</taxon>
        <taxon>Cannabaceae</taxon>
        <taxon>Cannabis</taxon>
    </lineage>
</organism>
<evidence type="ECO:0000313" key="2">
    <source>
        <dbReference type="EnsemblPlants" id="cds.evm.model.05.541"/>
    </source>
</evidence>
<dbReference type="InterPro" id="IPR032675">
    <property type="entry name" value="LRR_dom_sf"/>
</dbReference>
<reference evidence="2" key="1">
    <citation type="submission" date="2018-11" db="EMBL/GenBank/DDBJ databases">
        <authorList>
            <person name="Grassa J C."/>
        </authorList>
    </citation>
    <scope>NUCLEOTIDE SEQUENCE [LARGE SCALE GENOMIC DNA]</scope>
</reference>
<keyword evidence="3" id="KW-1185">Reference proteome</keyword>
<proteinExistence type="predicted"/>
<evidence type="ECO:0000256" key="1">
    <source>
        <dbReference type="SAM" id="MobiDB-lite"/>
    </source>
</evidence>
<dbReference type="EnsemblPlants" id="evm.model.05.541">
    <property type="protein sequence ID" value="cds.evm.model.05.541"/>
    <property type="gene ID" value="evm.TU.05.541"/>
</dbReference>
<dbReference type="Gramene" id="evm.model.05.541">
    <property type="protein sequence ID" value="cds.evm.model.05.541"/>
    <property type="gene ID" value="evm.TU.05.541"/>
</dbReference>
<accession>A0A803PQV2</accession>
<feature type="region of interest" description="Disordered" evidence="1">
    <location>
        <begin position="1"/>
        <end position="28"/>
    </location>
</feature>
<dbReference type="EMBL" id="UZAU01000430">
    <property type="status" value="NOT_ANNOTATED_CDS"/>
    <property type="molecule type" value="Genomic_DNA"/>
</dbReference>
<evidence type="ECO:0000313" key="3">
    <source>
        <dbReference type="Proteomes" id="UP000596661"/>
    </source>
</evidence>
<protein>
    <submittedName>
        <fullName evidence="2">Uncharacterized protein</fullName>
    </submittedName>
</protein>
<reference evidence="2" key="2">
    <citation type="submission" date="2021-03" db="UniProtKB">
        <authorList>
            <consortium name="EnsemblPlants"/>
        </authorList>
    </citation>
    <scope>IDENTIFICATION</scope>
</reference>
<dbReference type="Proteomes" id="UP000596661">
    <property type="component" value="Chromosome 5"/>
</dbReference>
<dbReference type="AlphaFoldDB" id="A0A803PQV2"/>
<dbReference type="Gene3D" id="3.80.10.10">
    <property type="entry name" value="Ribonuclease Inhibitor"/>
    <property type="match status" value="1"/>
</dbReference>
<feature type="compositionally biased region" description="Low complexity" evidence="1">
    <location>
        <begin position="1"/>
        <end position="15"/>
    </location>
</feature>
<name>A0A803PQV2_CANSA</name>
<sequence length="195" mass="21228">MTSPNSNVNSSSAANTHRDKSSKQPWRPTFATSCCSAEDKTILGKLSLCQTSRSTELSSKNIGPIPSFRRILFSDLSRSSSMRGFGTVHKGYVDENLRQGLKPQPVAVKLLDIEGLQDAQAFQAHLLPPEVIDRGLQELANGCPNLRKVALVGANELGLLSLAEECLTLQDLELHKCNNNVLRGIAACENLQNKD</sequence>